<reference evidence="2" key="1">
    <citation type="submission" date="2016-10" db="EMBL/GenBank/DDBJ databases">
        <authorList>
            <person name="Varghese N."/>
            <person name="Submissions S."/>
        </authorList>
    </citation>
    <scope>NUCLEOTIDE SEQUENCE [LARGE SCALE GENOMIC DNA]</scope>
    <source>
        <strain evidence="2">CGMCC 1.10370</strain>
    </source>
</reference>
<accession>A0A1I1S2H1</accession>
<dbReference type="OrthoDB" id="799987at2"/>
<evidence type="ECO:0000313" key="2">
    <source>
        <dbReference type="Proteomes" id="UP000199672"/>
    </source>
</evidence>
<name>A0A1I1S2H1_9FLAO</name>
<dbReference type="RefSeq" id="WP_091494556.1">
    <property type="nucleotide sequence ID" value="NZ_FOMH01000007.1"/>
</dbReference>
<proteinExistence type="predicted"/>
<protein>
    <submittedName>
        <fullName evidence="1">Uncharacterized protein</fullName>
    </submittedName>
</protein>
<dbReference type="Proteomes" id="UP000199672">
    <property type="component" value="Unassembled WGS sequence"/>
</dbReference>
<dbReference type="STRING" id="739143.SAMN05216297_107166"/>
<keyword evidence="2" id="KW-1185">Reference proteome</keyword>
<dbReference type="AlphaFoldDB" id="A0A1I1S2H1"/>
<sequence length="143" mass="16826">MTSSKWYKTLSFFLKKGYINNGLTLPFLAGLYEENEITIEDLITEMCNINSISIQKCPRINEFVFGILILESKEELKHYKLLGGLFLLDNSLDEFNRIDDLINHFEQIYLTKINSNCFSKNNGRWGYYNENEKNHLKEVDIIK</sequence>
<gene>
    <name evidence="1" type="ORF">SAMN05216297_107166</name>
</gene>
<dbReference type="EMBL" id="FOMH01000007">
    <property type="protein sequence ID" value="SFD37973.1"/>
    <property type="molecule type" value="Genomic_DNA"/>
</dbReference>
<organism evidence="1 2">
    <name type="scientific">Flavobacterium phragmitis</name>
    <dbReference type="NCBI Taxonomy" id="739143"/>
    <lineage>
        <taxon>Bacteria</taxon>
        <taxon>Pseudomonadati</taxon>
        <taxon>Bacteroidota</taxon>
        <taxon>Flavobacteriia</taxon>
        <taxon>Flavobacteriales</taxon>
        <taxon>Flavobacteriaceae</taxon>
        <taxon>Flavobacterium</taxon>
    </lineage>
</organism>
<evidence type="ECO:0000313" key="1">
    <source>
        <dbReference type="EMBL" id="SFD37973.1"/>
    </source>
</evidence>